<feature type="transmembrane region" description="Helical" evidence="6">
    <location>
        <begin position="20"/>
        <end position="39"/>
    </location>
</feature>
<evidence type="ECO:0000256" key="4">
    <source>
        <dbReference type="ARBA" id="ARBA00023136"/>
    </source>
</evidence>
<keyword evidence="6" id="KW-1133">Transmembrane helix</keyword>
<dbReference type="Proteomes" id="UP000694865">
    <property type="component" value="Unplaced"/>
</dbReference>
<proteinExistence type="inferred from homology"/>
<sequence>MSSKKRASHRDSLSGRLVAFLFILSLTNTVALILGFVFFNQCVNSLKLELLEYGSSSRDQENTTSSNDIIADTKVRVLNRYQRDDASSGQTQCQCQGPQGPPGPRGEAGRKGDNGAQGPPGVSAVPGNPVVRDTFHEYLYWLYQTGQLHPELIPAFKNNRIAVPIAHLEASELDQFVIKEKMATLRNWHVMPWTTEESLIYNKATGQLKVLIPGKYYVYSQVYFSDSSLPVVGYFTCINNQARIRSLSSTTRDIGTDKRTLSAGGIFLLEKNDFISIKIPFANISLFLEKEGTFIGAMFLDRHNVPHNFSEIPNLQPKGDSAVDVPQEICKPEAIHIVNYGRNKICISIDKVPQCPVRCRKELFRNKKLDFHCVKSNKSFPLLWQMVTSKQAFDDKLATMRSDKSASVDIHDSCQPI</sequence>
<dbReference type="RefSeq" id="XP_006821733.1">
    <property type="nucleotide sequence ID" value="XM_006821670.1"/>
</dbReference>
<dbReference type="Pfam" id="PF00229">
    <property type="entry name" value="TNF"/>
    <property type="match status" value="1"/>
</dbReference>
<evidence type="ECO:0000313" key="8">
    <source>
        <dbReference type="Proteomes" id="UP000694865"/>
    </source>
</evidence>
<dbReference type="GeneID" id="102800487"/>
<dbReference type="InterPro" id="IPR006052">
    <property type="entry name" value="TNF_dom"/>
</dbReference>
<feature type="domain" description="THD" evidence="7">
    <location>
        <begin position="164"/>
        <end position="300"/>
    </location>
</feature>
<dbReference type="SUPFAM" id="SSF49842">
    <property type="entry name" value="TNF-like"/>
    <property type="match status" value="1"/>
</dbReference>
<evidence type="ECO:0000256" key="5">
    <source>
        <dbReference type="SAM" id="MobiDB-lite"/>
    </source>
</evidence>
<accession>A0ABM0MNZ2</accession>
<keyword evidence="3" id="KW-0202">Cytokine</keyword>
<organism evidence="8 9">
    <name type="scientific">Saccoglossus kowalevskii</name>
    <name type="common">Acorn worm</name>
    <dbReference type="NCBI Taxonomy" id="10224"/>
    <lineage>
        <taxon>Eukaryota</taxon>
        <taxon>Metazoa</taxon>
        <taxon>Hemichordata</taxon>
        <taxon>Enteropneusta</taxon>
        <taxon>Harrimaniidae</taxon>
        <taxon>Saccoglossus</taxon>
    </lineage>
</organism>
<reference evidence="9" key="1">
    <citation type="submission" date="2025-08" db="UniProtKB">
        <authorList>
            <consortium name="RefSeq"/>
        </authorList>
    </citation>
    <scope>IDENTIFICATION</scope>
    <source>
        <tissue evidence="9">Testes</tissue>
    </source>
</reference>
<evidence type="ECO:0000256" key="3">
    <source>
        <dbReference type="ARBA" id="ARBA00022514"/>
    </source>
</evidence>
<dbReference type="InterPro" id="IPR008983">
    <property type="entry name" value="Tumour_necrosis_fac-like_dom"/>
</dbReference>
<dbReference type="PANTHER" id="PTHR11471:SF13">
    <property type="entry name" value="TNF FAMILY PROFILE DOMAIN-CONTAINING PROTEIN"/>
    <property type="match status" value="1"/>
</dbReference>
<feature type="compositionally biased region" description="Low complexity" evidence="5">
    <location>
        <begin position="89"/>
        <end position="98"/>
    </location>
</feature>
<keyword evidence="6" id="KW-0812">Transmembrane</keyword>
<keyword evidence="4 6" id="KW-0472">Membrane</keyword>
<feature type="region of interest" description="Disordered" evidence="5">
    <location>
        <begin position="85"/>
        <end position="127"/>
    </location>
</feature>
<dbReference type="PROSITE" id="PS50049">
    <property type="entry name" value="THD_2"/>
    <property type="match status" value="1"/>
</dbReference>
<protein>
    <submittedName>
        <fullName evidence="9">Ectodysplasin-A-like</fullName>
    </submittedName>
</protein>
<keyword evidence="8" id="KW-1185">Reference proteome</keyword>
<evidence type="ECO:0000313" key="9">
    <source>
        <dbReference type="RefSeq" id="XP_006821733.1"/>
    </source>
</evidence>
<comment type="similarity">
    <text evidence="2">Belongs to the tumor necrosis factor family.</text>
</comment>
<dbReference type="PANTHER" id="PTHR11471">
    <property type="entry name" value="TUMOR NECROSIS FACTOR FAMILY MEMBER"/>
    <property type="match status" value="1"/>
</dbReference>
<evidence type="ECO:0000256" key="2">
    <source>
        <dbReference type="ARBA" id="ARBA00008670"/>
    </source>
</evidence>
<gene>
    <name evidence="9" type="primary">LOC102800487</name>
</gene>
<evidence type="ECO:0000256" key="1">
    <source>
        <dbReference type="ARBA" id="ARBA00004370"/>
    </source>
</evidence>
<dbReference type="Gene3D" id="2.60.120.40">
    <property type="match status" value="1"/>
</dbReference>
<evidence type="ECO:0000256" key="6">
    <source>
        <dbReference type="SAM" id="Phobius"/>
    </source>
</evidence>
<comment type="subcellular location">
    <subcellularLocation>
        <location evidence="1">Membrane</location>
    </subcellularLocation>
</comment>
<evidence type="ECO:0000259" key="7">
    <source>
        <dbReference type="PROSITE" id="PS50049"/>
    </source>
</evidence>
<dbReference type="Gene3D" id="1.20.5.320">
    <property type="entry name" value="6-Phosphogluconate Dehydrogenase, domain 3"/>
    <property type="match status" value="1"/>
</dbReference>
<name>A0ABM0MNZ2_SACKO</name>